<feature type="transmembrane region" description="Helical" evidence="2">
    <location>
        <begin position="48"/>
        <end position="67"/>
    </location>
</feature>
<gene>
    <name evidence="3" type="ORF">SAMN04489751_1524</name>
</gene>
<feature type="transmembrane region" description="Helical" evidence="2">
    <location>
        <begin position="12"/>
        <end position="33"/>
    </location>
</feature>
<dbReference type="OrthoDB" id="4800940at2"/>
<feature type="transmembrane region" description="Helical" evidence="2">
    <location>
        <begin position="172"/>
        <end position="197"/>
    </location>
</feature>
<feature type="transmembrane region" description="Helical" evidence="2">
    <location>
        <begin position="144"/>
        <end position="165"/>
    </location>
</feature>
<reference evidence="3" key="1">
    <citation type="submission" date="2016-10" db="EMBL/GenBank/DDBJ databases">
        <authorList>
            <person name="Varghese N."/>
            <person name="Submissions S."/>
        </authorList>
    </citation>
    <scope>NUCLEOTIDE SEQUENCE [LARGE SCALE GENOMIC DNA]</scope>
    <source>
        <strain evidence="3">DSM 22082</strain>
    </source>
</reference>
<keyword evidence="2" id="KW-0812">Transmembrane</keyword>
<evidence type="ECO:0000313" key="3">
    <source>
        <dbReference type="EMBL" id="SDS22668.1"/>
    </source>
</evidence>
<feature type="transmembrane region" description="Helical" evidence="2">
    <location>
        <begin position="102"/>
        <end position="124"/>
    </location>
</feature>
<evidence type="ECO:0000256" key="2">
    <source>
        <dbReference type="SAM" id="Phobius"/>
    </source>
</evidence>
<keyword evidence="2" id="KW-1133">Transmembrane helix</keyword>
<feature type="compositionally biased region" description="Basic residues" evidence="1">
    <location>
        <begin position="250"/>
        <end position="260"/>
    </location>
</feature>
<organism evidence="3 4">
    <name type="scientific">Brevibacterium sandarakinum</name>
    <dbReference type="NCBI Taxonomy" id="629680"/>
    <lineage>
        <taxon>Bacteria</taxon>
        <taxon>Bacillati</taxon>
        <taxon>Actinomycetota</taxon>
        <taxon>Actinomycetes</taxon>
        <taxon>Micrococcales</taxon>
        <taxon>Brevibacteriaceae</taxon>
        <taxon>Brevibacterium</taxon>
    </lineage>
</organism>
<dbReference type="AlphaFoldDB" id="A0A1H1QGQ7"/>
<dbReference type="RefSeq" id="WP_157691382.1">
    <property type="nucleotide sequence ID" value="NZ_LT629739.1"/>
</dbReference>
<keyword evidence="4" id="KW-1185">Reference proteome</keyword>
<name>A0A1H1QGQ7_BRESA</name>
<proteinExistence type="predicted"/>
<dbReference type="Proteomes" id="UP000199700">
    <property type="component" value="Chromosome"/>
</dbReference>
<sequence length="373" mass="40864">MRFRTHKLSTTLVYAVALTLFMLGVFALTNAGIDPRAGRVGDFDPKDAATACFGMLGLYHSIAIVFFDDDDSEKTADAATDAHIPRPADSFTGFVRQAWYKVLSVGPIFAAFCTASVFIWHSFAEFPGTLGTVWGDYIASPLPALALFFLCWAATNVGFVFASIAEAFNRDLYGLFLAAMIVMFLAGLGITVSFFFLPDQPTGSALTVAVIALPVSLIALLGARACAIVRVSRYDATHPRLTARERRRQARFGHQNKQHQPHPDGPPHDMLRDGEKLLMHFHGDRTPEPQMLIATDERFARASILGSDRTFVLEQAAPGQLAGASSQWVQGDLVTIAHFRDRQDMRVVGGNPEQSRTFAEAVTLLARTGQVRR</sequence>
<accession>A0A1H1QGQ7</accession>
<protein>
    <submittedName>
        <fullName evidence="3">Uncharacterized protein</fullName>
    </submittedName>
</protein>
<dbReference type="EMBL" id="LT629739">
    <property type="protein sequence ID" value="SDS22668.1"/>
    <property type="molecule type" value="Genomic_DNA"/>
</dbReference>
<evidence type="ECO:0000256" key="1">
    <source>
        <dbReference type="SAM" id="MobiDB-lite"/>
    </source>
</evidence>
<feature type="compositionally biased region" description="Basic and acidic residues" evidence="1">
    <location>
        <begin position="261"/>
        <end position="272"/>
    </location>
</feature>
<dbReference type="STRING" id="629680.SAMN04489751_1524"/>
<keyword evidence="2" id="KW-0472">Membrane</keyword>
<feature type="region of interest" description="Disordered" evidence="1">
    <location>
        <begin position="250"/>
        <end position="272"/>
    </location>
</feature>
<evidence type="ECO:0000313" key="4">
    <source>
        <dbReference type="Proteomes" id="UP000199700"/>
    </source>
</evidence>
<feature type="transmembrane region" description="Helical" evidence="2">
    <location>
        <begin position="203"/>
        <end position="223"/>
    </location>
</feature>